<comment type="caution">
    <text evidence="2">The sequence shown here is derived from an EMBL/GenBank/DDBJ whole genome shotgun (WGS) entry which is preliminary data.</text>
</comment>
<organism evidence="2 3">
    <name type="scientific">Tritrichomonas musculus</name>
    <dbReference type="NCBI Taxonomy" id="1915356"/>
    <lineage>
        <taxon>Eukaryota</taxon>
        <taxon>Metamonada</taxon>
        <taxon>Parabasalia</taxon>
        <taxon>Tritrichomonadida</taxon>
        <taxon>Tritrichomonadidae</taxon>
        <taxon>Tritrichomonas</taxon>
    </lineage>
</organism>
<dbReference type="Gene3D" id="1.25.10.10">
    <property type="entry name" value="Leucine-rich Repeat Variant"/>
    <property type="match status" value="2"/>
</dbReference>
<dbReference type="Proteomes" id="UP001470230">
    <property type="component" value="Unassembled WGS sequence"/>
</dbReference>
<proteinExistence type="predicted"/>
<dbReference type="EMBL" id="JAPFFF010000005">
    <property type="protein sequence ID" value="KAK8890045.1"/>
    <property type="molecule type" value="Genomic_DNA"/>
</dbReference>
<dbReference type="InterPro" id="IPR016024">
    <property type="entry name" value="ARM-type_fold"/>
</dbReference>
<keyword evidence="3" id="KW-1185">Reference proteome</keyword>
<dbReference type="SUPFAM" id="SSF48371">
    <property type="entry name" value="ARM repeat"/>
    <property type="match status" value="1"/>
</dbReference>
<dbReference type="Pfam" id="PF08389">
    <property type="entry name" value="Xpo1"/>
    <property type="match status" value="1"/>
</dbReference>
<name>A0ABR2KJ77_9EUKA</name>
<evidence type="ECO:0000313" key="3">
    <source>
        <dbReference type="Proteomes" id="UP001470230"/>
    </source>
</evidence>
<feature type="domain" description="Exportin-1/Importin-beta-like" evidence="1">
    <location>
        <begin position="94"/>
        <end position="211"/>
    </location>
</feature>
<dbReference type="InterPro" id="IPR011989">
    <property type="entry name" value="ARM-like"/>
</dbReference>
<dbReference type="InterPro" id="IPR013598">
    <property type="entry name" value="Exportin-1/Importin-b-like"/>
</dbReference>
<gene>
    <name evidence="2" type="ORF">M9Y10_034804</name>
</gene>
<sequence>MDLEQALIVSMTPGENQQNALDYLNKITQDPQNFQATVELFFKIQDERARLLLSFIIYRFLDTSWPSIDQQLIMAFRNQILELFFKNVIPLDLSKQLEMIISNIAFNQWPEIWPNFIGELITLVHEINDTANLSKIFHILTNLVSLFSTSQFISLMRRNLLIQELQYKIPDIIQLLQSISFEQVTKSEIGQSFIAFMQLYCNLNLDDNQICYNLASFLFTNFAPYMPSTFVALQNLISKSRIDQVLFHLSIQNIVELMGKPLTDQKAFISFICHIIKVSINILPQSCVDQNFFPTIRCILGYTLTNMSKTDFWEDVWSLWSLLLNVCADGVQLRTSAVYLVLEPILPTVLESLYEYLPTAMSQSRLLSFQPISCFVAYTMINENMLLTFLAQKNLSQSLLISIGIIYFLNDNEIFDSILNNIIPQLISGQITEDLNATLFAISRNTSYLSNHLDILSSAFNMFTNLITSGNMPTIQTLLLALNHIASSIPEIVAKQCPEFIMFCLGNIVDPNKLQHDDFLRVCRIMSKLVASVDGIENQKQLSEILTTPVSQLLTSEDQDTILYGCETVYALASISELSVGITMEFLWNPLSIALNNMKESESFSIVCDSFSTTIRTCSFKNCISVITSFVAFTQSIQNQDCAIVHTFAQIRLCHREMDDYRQMICDTYIQNMINSQMIVFEFFEFFDAFDILEKEQVIVVPAACQAIRCFDAKISKCAANLLLKHFEAQMIPFKIRCECDIIIAIFDALFDQVHHQCLKKLLKLLHQVVDVMHKREIPFEECIFEAIRNRVCDDEYSKKFVIALKNSVAKKEMFIDLVANLLIAAGRGNPNEFQMLSDVVLTRSKVVMPKTPFQNEDEIGKC</sequence>
<evidence type="ECO:0000313" key="2">
    <source>
        <dbReference type="EMBL" id="KAK8890045.1"/>
    </source>
</evidence>
<reference evidence="2 3" key="1">
    <citation type="submission" date="2024-04" db="EMBL/GenBank/DDBJ databases">
        <title>Tritrichomonas musculus Genome.</title>
        <authorList>
            <person name="Alves-Ferreira E."/>
            <person name="Grigg M."/>
            <person name="Lorenzi H."/>
            <person name="Galac M."/>
        </authorList>
    </citation>
    <scope>NUCLEOTIDE SEQUENCE [LARGE SCALE GENOMIC DNA]</scope>
    <source>
        <strain evidence="2 3">EAF2021</strain>
    </source>
</reference>
<accession>A0ABR2KJ77</accession>
<protein>
    <recommendedName>
        <fullName evidence="1">Exportin-1/Importin-beta-like domain-containing protein</fullName>
    </recommendedName>
</protein>
<evidence type="ECO:0000259" key="1">
    <source>
        <dbReference type="Pfam" id="PF08389"/>
    </source>
</evidence>